<keyword evidence="2" id="KW-0812">Transmembrane</keyword>
<dbReference type="Proteomes" id="UP000046395">
    <property type="component" value="Unassembled WGS sequence"/>
</dbReference>
<sequence length="148" mass="16160">MKEDSSTIPLFGDEGPALETDEGPSLSLSQRSDKLIGLPLRAGIIVLICILVICISTIGILCYYLCIEIEKKRMKQAEERGAVLETTPTPEGENQALAKSSVGAASDKGPSGQSPKPVDHRLEKIRQQSSFAERMPLEQRIKLGIRKK</sequence>
<evidence type="ECO:0000313" key="4">
    <source>
        <dbReference type="WBParaSite" id="TMUE_2000006154.1"/>
    </source>
</evidence>
<dbReference type="AlphaFoldDB" id="A0A5S6QG40"/>
<evidence type="ECO:0000256" key="1">
    <source>
        <dbReference type="SAM" id="MobiDB-lite"/>
    </source>
</evidence>
<feature type="region of interest" description="Disordered" evidence="1">
    <location>
        <begin position="77"/>
        <end position="136"/>
    </location>
</feature>
<evidence type="ECO:0000313" key="3">
    <source>
        <dbReference type="Proteomes" id="UP000046395"/>
    </source>
</evidence>
<protein>
    <submittedName>
        <fullName evidence="4">Uncharacterized protein</fullName>
    </submittedName>
</protein>
<reference evidence="4" key="1">
    <citation type="submission" date="2019-12" db="UniProtKB">
        <authorList>
            <consortium name="WormBaseParasite"/>
        </authorList>
    </citation>
    <scope>IDENTIFICATION</scope>
</reference>
<dbReference type="WBParaSite" id="TMUE_2000006154.1">
    <property type="protein sequence ID" value="TMUE_2000006154.1"/>
    <property type="gene ID" value="WBGene00293836"/>
</dbReference>
<organism evidence="3 4">
    <name type="scientific">Trichuris muris</name>
    <name type="common">Mouse whipworm</name>
    <dbReference type="NCBI Taxonomy" id="70415"/>
    <lineage>
        <taxon>Eukaryota</taxon>
        <taxon>Metazoa</taxon>
        <taxon>Ecdysozoa</taxon>
        <taxon>Nematoda</taxon>
        <taxon>Enoplea</taxon>
        <taxon>Dorylaimia</taxon>
        <taxon>Trichinellida</taxon>
        <taxon>Trichuridae</taxon>
        <taxon>Trichuris</taxon>
    </lineage>
</organism>
<evidence type="ECO:0000256" key="2">
    <source>
        <dbReference type="SAM" id="Phobius"/>
    </source>
</evidence>
<keyword evidence="2" id="KW-1133">Transmembrane helix</keyword>
<proteinExistence type="predicted"/>
<keyword evidence="2" id="KW-0472">Membrane</keyword>
<accession>A0A5S6QG40</accession>
<feature type="transmembrane region" description="Helical" evidence="2">
    <location>
        <begin position="42"/>
        <end position="66"/>
    </location>
</feature>
<name>A0A5S6QG40_TRIMR</name>
<keyword evidence="3" id="KW-1185">Reference proteome</keyword>
<feature type="region of interest" description="Disordered" evidence="1">
    <location>
        <begin position="1"/>
        <end position="28"/>
    </location>
</feature>
<feature type="compositionally biased region" description="Basic and acidic residues" evidence="1">
    <location>
        <begin position="117"/>
        <end position="126"/>
    </location>
</feature>